<dbReference type="Gene3D" id="1.10.418.10">
    <property type="entry name" value="Calponin-like domain"/>
    <property type="match status" value="1"/>
</dbReference>
<dbReference type="InterPro" id="IPR001715">
    <property type="entry name" value="CH_dom"/>
</dbReference>
<evidence type="ECO:0000256" key="2">
    <source>
        <dbReference type="ARBA" id="ARBA00023054"/>
    </source>
</evidence>
<dbReference type="InterPro" id="IPR050540">
    <property type="entry name" value="F-actin_Monoox_Mical"/>
</dbReference>
<feature type="region of interest" description="Disordered" evidence="4">
    <location>
        <begin position="198"/>
        <end position="300"/>
    </location>
</feature>
<dbReference type="GeneTree" id="ENSGT00940000154495"/>
<organism evidence="6 7">
    <name type="scientific">Neovison vison</name>
    <name type="common">American mink</name>
    <name type="synonym">Mustela vison</name>
    <dbReference type="NCBI Taxonomy" id="452646"/>
    <lineage>
        <taxon>Eukaryota</taxon>
        <taxon>Metazoa</taxon>
        <taxon>Chordata</taxon>
        <taxon>Craniata</taxon>
        <taxon>Vertebrata</taxon>
        <taxon>Euteleostomi</taxon>
        <taxon>Mammalia</taxon>
        <taxon>Eutheria</taxon>
        <taxon>Laurasiatheria</taxon>
        <taxon>Carnivora</taxon>
        <taxon>Caniformia</taxon>
        <taxon>Musteloidea</taxon>
        <taxon>Mustelidae</taxon>
        <taxon>Mustelinae</taxon>
        <taxon>Neogale</taxon>
    </lineage>
</organism>
<evidence type="ECO:0000259" key="5">
    <source>
        <dbReference type="PROSITE" id="PS50021"/>
    </source>
</evidence>
<keyword evidence="7" id="KW-1185">Reference proteome</keyword>
<dbReference type="Pfam" id="PF00307">
    <property type="entry name" value="CH"/>
    <property type="match status" value="1"/>
</dbReference>
<evidence type="ECO:0000256" key="4">
    <source>
        <dbReference type="SAM" id="MobiDB-lite"/>
    </source>
</evidence>
<dbReference type="Ensembl" id="ENSNVIT00000027329.1">
    <property type="protein sequence ID" value="ENSNVIP00000023527.1"/>
    <property type="gene ID" value="ENSNVIG00000018296.1"/>
</dbReference>
<evidence type="ECO:0000256" key="3">
    <source>
        <dbReference type="ARBA" id="ARBA00061655"/>
    </source>
</evidence>
<evidence type="ECO:0000313" key="6">
    <source>
        <dbReference type="Ensembl" id="ENSNVIP00000023527.1"/>
    </source>
</evidence>
<dbReference type="AlphaFoldDB" id="A0A8C7BFV5"/>
<reference evidence="6" key="1">
    <citation type="submission" date="2025-08" db="UniProtKB">
        <authorList>
            <consortium name="Ensembl"/>
        </authorList>
    </citation>
    <scope>IDENTIFICATION</scope>
</reference>
<feature type="compositionally biased region" description="Polar residues" evidence="4">
    <location>
        <begin position="288"/>
        <end position="298"/>
    </location>
</feature>
<dbReference type="PANTHER" id="PTHR23167:SF37">
    <property type="entry name" value="SMOOTHELIN-LIKE PROTEIN 2"/>
    <property type="match status" value="1"/>
</dbReference>
<sequence length="446" mass="48083">MEPGPDAEEARTVREALGRYEAALEGAVRALHEDMQGLQRGVERRVAEALRLAGPLARTVADLQRDNQRLQAQLERLTRQVEALDPSPAAGTPGTPSPPPGVPGRAPRLGTARFASHATFSLSGRRQSLDHQDEAGEPEARRASEVIENGHQPGAGLGDGPPETAQTFPAAEPPKPRPVSLSLRLPHQPVTAVTRVSERFSGETSATALSPTSAAVLGGPSLSPSEPTMAWTPGPSEKSPCVPRSGAGYAAALAGRDGDSPPLATPPRSPPSPPPLATAQARRRELVRSQTLPRTSGAQARKALFEKWEQDTAGKGKGEARAKLKRSQSFGVASASSIKQLLLEWCRKKTLGYQHVDLQNFSSSWSDGMAFCALVHSFFPDAFDYGALSPAQRQKNFELAFTMAENLANCERLIEVEDMMVMGHRPDPMCVFTYVQSLYNHLRRFE</sequence>
<keyword evidence="2" id="KW-0175">Coiled coil</keyword>
<dbReference type="FunFam" id="1.10.418.10:FF:000009">
    <property type="entry name" value="smoothelin isoform X2"/>
    <property type="match status" value="1"/>
</dbReference>
<feature type="domain" description="Calponin-homology (CH)" evidence="5">
    <location>
        <begin position="336"/>
        <end position="443"/>
    </location>
</feature>
<protein>
    <submittedName>
        <fullName evidence="6">Smoothelin like 2</fullName>
    </submittedName>
</protein>
<dbReference type="Proteomes" id="UP000694425">
    <property type="component" value="Unplaced"/>
</dbReference>
<keyword evidence="1" id="KW-0597">Phosphoprotein</keyword>
<evidence type="ECO:0000313" key="7">
    <source>
        <dbReference type="Proteomes" id="UP000694425"/>
    </source>
</evidence>
<dbReference type="SUPFAM" id="SSF47576">
    <property type="entry name" value="Calponin-homology domain, CH-domain"/>
    <property type="match status" value="1"/>
</dbReference>
<feature type="compositionally biased region" description="Low complexity" evidence="4">
    <location>
        <begin position="204"/>
        <end position="215"/>
    </location>
</feature>
<feature type="compositionally biased region" description="Pro residues" evidence="4">
    <location>
        <begin position="263"/>
        <end position="276"/>
    </location>
</feature>
<name>A0A8C7BFV5_NEOVI</name>
<accession>A0A8C7BFV5</accession>
<feature type="region of interest" description="Disordered" evidence="4">
    <location>
        <begin position="85"/>
        <end position="185"/>
    </location>
</feature>
<dbReference type="PROSITE" id="PS50021">
    <property type="entry name" value="CH"/>
    <property type="match status" value="1"/>
</dbReference>
<dbReference type="PANTHER" id="PTHR23167">
    <property type="entry name" value="CALPONIN HOMOLOGY DOMAIN-CONTAINING PROTEIN DDB_G0272472-RELATED"/>
    <property type="match status" value="1"/>
</dbReference>
<evidence type="ECO:0000256" key="1">
    <source>
        <dbReference type="ARBA" id="ARBA00022553"/>
    </source>
</evidence>
<dbReference type="InterPro" id="IPR036872">
    <property type="entry name" value="CH_dom_sf"/>
</dbReference>
<reference evidence="6" key="2">
    <citation type="submission" date="2025-09" db="UniProtKB">
        <authorList>
            <consortium name="Ensembl"/>
        </authorList>
    </citation>
    <scope>IDENTIFICATION</scope>
</reference>
<proteinExistence type="inferred from homology"/>
<feature type="compositionally biased region" description="Basic and acidic residues" evidence="4">
    <location>
        <begin position="127"/>
        <end position="145"/>
    </location>
</feature>
<comment type="similarity">
    <text evidence="3">Belongs to the smoothelin family.</text>
</comment>
<dbReference type="SMART" id="SM00033">
    <property type="entry name" value="CH"/>
    <property type="match status" value="1"/>
</dbReference>